<feature type="region of interest" description="Disordered" evidence="1">
    <location>
        <begin position="1"/>
        <end position="45"/>
    </location>
</feature>
<evidence type="ECO:0000256" key="1">
    <source>
        <dbReference type="SAM" id="MobiDB-lite"/>
    </source>
</evidence>
<comment type="caution">
    <text evidence="2">The sequence shown here is derived from an EMBL/GenBank/DDBJ whole genome shotgun (WGS) entry which is preliminary data.</text>
</comment>
<protein>
    <submittedName>
        <fullName evidence="2">Uncharacterized protein</fullName>
    </submittedName>
</protein>
<dbReference type="EMBL" id="JAODIM010000037">
    <property type="protein sequence ID" value="MCU5776819.1"/>
    <property type="molecule type" value="Genomic_DNA"/>
</dbReference>
<dbReference type="Proteomes" id="UP001064262">
    <property type="component" value="Unassembled WGS sequence"/>
</dbReference>
<accession>A0A9J6PK17</accession>
<gene>
    <name evidence="2" type="ORF">N5923_04800</name>
</gene>
<evidence type="ECO:0000313" key="2">
    <source>
        <dbReference type="EMBL" id="MCU5776819.1"/>
    </source>
</evidence>
<reference evidence="2" key="1">
    <citation type="submission" date="2022-09" db="EMBL/GenBank/DDBJ databases">
        <title>Winslowiella arboricola sp. nov., isolated from bleeding cankers on broadleaf hosts.</title>
        <authorList>
            <person name="Brady C."/>
            <person name="Kaur S."/>
            <person name="Crampton B."/>
            <person name="Maddock D."/>
            <person name="Arnold D."/>
            <person name="Denman S."/>
        </authorList>
    </citation>
    <scope>NUCLEOTIDE SEQUENCE</scope>
    <source>
        <strain evidence="2">BAC 15a-03b</strain>
    </source>
</reference>
<sequence>MNVAKQWRKGQSGAALRRCFLPSSPGANGPQQGSTVPVVTPESTGKKQWNPGISYALLNLSGAKIRRKKAKKK</sequence>
<dbReference type="AlphaFoldDB" id="A0A9J6PK17"/>
<organism evidence="2 3">
    <name type="scientific">Winslowiella arboricola</name>
    <dbReference type="NCBI Taxonomy" id="2978220"/>
    <lineage>
        <taxon>Bacteria</taxon>
        <taxon>Pseudomonadati</taxon>
        <taxon>Pseudomonadota</taxon>
        <taxon>Gammaproteobacteria</taxon>
        <taxon>Enterobacterales</taxon>
        <taxon>Erwiniaceae</taxon>
        <taxon>Winslowiella</taxon>
    </lineage>
</organism>
<proteinExistence type="predicted"/>
<feature type="compositionally biased region" description="Polar residues" evidence="1">
    <location>
        <begin position="25"/>
        <end position="45"/>
    </location>
</feature>
<name>A0A9J6PK17_9GAMM</name>
<keyword evidence="3" id="KW-1185">Reference proteome</keyword>
<dbReference type="RefSeq" id="WP_267143524.1">
    <property type="nucleotide sequence ID" value="NZ_JAODIL010000077.1"/>
</dbReference>
<evidence type="ECO:0000313" key="3">
    <source>
        <dbReference type="Proteomes" id="UP001064262"/>
    </source>
</evidence>